<protein>
    <submittedName>
        <fullName evidence="2">Uncharacterized protein</fullName>
    </submittedName>
</protein>
<sequence length="199" mass="19808">MLSAGCGGEAGAADGVDALLPLEVDPDDGLEPELEDGDEGADEPDVPGELEESTDGPLDGAALDEGAALLPVAGVVPVAEGEPDAALPLLLEPEVPLLPDVPPVLGEAEAPEEGGVLAVLGEALGLVEALGVEALLAEAPPVPLEPELVALPTFCAPAACVSDCRLAWALARFCAALASSSQAFLASPTCWPHLALAMS</sequence>
<accession>A0A239FF20</accession>
<keyword evidence="3" id="KW-1185">Reference proteome</keyword>
<feature type="compositionally biased region" description="Low complexity" evidence="1">
    <location>
        <begin position="11"/>
        <end position="23"/>
    </location>
</feature>
<proteinExistence type="predicted"/>
<feature type="compositionally biased region" description="Gly residues" evidence="1">
    <location>
        <begin position="1"/>
        <end position="10"/>
    </location>
</feature>
<evidence type="ECO:0000313" key="3">
    <source>
        <dbReference type="Proteomes" id="UP000198284"/>
    </source>
</evidence>
<feature type="compositionally biased region" description="Acidic residues" evidence="1">
    <location>
        <begin position="24"/>
        <end position="54"/>
    </location>
</feature>
<dbReference type="Proteomes" id="UP000198284">
    <property type="component" value="Unassembled WGS sequence"/>
</dbReference>
<evidence type="ECO:0000256" key="1">
    <source>
        <dbReference type="SAM" id="MobiDB-lite"/>
    </source>
</evidence>
<organism evidence="2 3">
    <name type="scientific">Noviherbaspirillum humi</name>
    <dbReference type="NCBI Taxonomy" id="1688639"/>
    <lineage>
        <taxon>Bacteria</taxon>
        <taxon>Pseudomonadati</taxon>
        <taxon>Pseudomonadota</taxon>
        <taxon>Betaproteobacteria</taxon>
        <taxon>Burkholderiales</taxon>
        <taxon>Oxalobacteraceae</taxon>
        <taxon>Noviherbaspirillum</taxon>
    </lineage>
</organism>
<feature type="region of interest" description="Disordered" evidence="1">
    <location>
        <begin position="1"/>
        <end position="57"/>
    </location>
</feature>
<name>A0A239FF20_9BURK</name>
<dbReference type="AlphaFoldDB" id="A0A239FF20"/>
<dbReference type="EMBL" id="FZOT01000003">
    <property type="protein sequence ID" value="SNS54762.1"/>
    <property type="molecule type" value="Genomic_DNA"/>
</dbReference>
<reference evidence="2 3" key="1">
    <citation type="submission" date="2017-06" db="EMBL/GenBank/DDBJ databases">
        <authorList>
            <person name="Kim H.J."/>
            <person name="Triplett B.A."/>
        </authorList>
    </citation>
    <scope>NUCLEOTIDE SEQUENCE [LARGE SCALE GENOMIC DNA]</scope>
    <source>
        <strain evidence="2 3">U15</strain>
    </source>
</reference>
<gene>
    <name evidence="2" type="ORF">SAMN06265795_103302</name>
</gene>
<evidence type="ECO:0000313" key="2">
    <source>
        <dbReference type="EMBL" id="SNS54762.1"/>
    </source>
</evidence>